<dbReference type="AlphaFoldDB" id="A0A3R8KX61"/>
<evidence type="ECO:0000256" key="1">
    <source>
        <dbReference type="SAM" id="Phobius"/>
    </source>
</evidence>
<comment type="caution">
    <text evidence="2">The sequence shown here is derived from an EMBL/GenBank/DDBJ whole genome shotgun (WGS) entry which is preliminary data.</text>
</comment>
<keyword evidence="1" id="KW-0472">Membrane</keyword>
<feature type="transmembrane region" description="Helical" evidence="1">
    <location>
        <begin position="45"/>
        <end position="68"/>
    </location>
</feature>
<dbReference type="Proteomes" id="UP000274920">
    <property type="component" value="Unassembled WGS sequence"/>
</dbReference>
<keyword evidence="1" id="KW-1133">Transmembrane helix</keyword>
<keyword evidence="3" id="KW-1185">Reference proteome</keyword>
<proteinExistence type="predicted"/>
<evidence type="ECO:0000313" key="3">
    <source>
        <dbReference type="Proteomes" id="UP000274920"/>
    </source>
</evidence>
<sequence>MKLKSIMIYLKRGYYNINGLNGIIFILYMTFIISARSFISWRGDFTLFFVAAILLVLASASYICPIILQKVKDLNIDLKENKMSKKEKYIWIICFLVLHL</sequence>
<name>A0A3R8KX61_9FIRM</name>
<organism evidence="2 3">
    <name type="scientific">Schaedlerella arabinosiphila</name>
    <dbReference type="NCBI Taxonomy" id="2044587"/>
    <lineage>
        <taxon>Bacteria</taxon>
        <taxon>Bacillati</taxon>
        <taxon>Bacillota</taxon>
        <taxon>Clostridia</taxon>
        <taxon>Lachnospirales</taxon>
        <taxon>Lachnospiraceae</taxon>
        <taxon>Schaedlerella</taxon>
    </lineage>
</organism>
<dbReference type="EMBL" id="RHJS01000002">
    <property type="protein sequence ID" value="RRK30260.1"/>
    <property type="molecule type" value="Genomic_DNA"/>
</dbReference>
<gene>
    <name evidence="2" type="ORF">EBB54_01850</name>
</gene>
<evidence type="ECO:0000313" key="2">
    <source>
        <dbReference type="EMBL" id="RRK30260.1"/>
    </source>
</evidence>
<accession>A0A3R8KX61</accession>
<protein>
    <submittedName>
        <fullName evidence="2">Uncharacterized protein</fullName>
    </submittedName>
</protein>
<reference evidence="2" key="1">
    <citation type="submission" date="2018-10" db="EMBL/GenBank/DDBJ databases">
        <title>Schaedlerella arabinophila gen. nov. sp. nov., isolated from the mouse intestinal tract and comparative analysis with the genome of the closely related altered Schaedler flora strain ASF502.</title>
        <authorList>
            <person name="Miyake S."/>
            <person name="Soh M."/>
            <person name="Seedorf H."/>
        </authorList>
    </citation>
    <scope>NUCLEOTIDE SEQUENCE [LARGE SCALE GENOMIC DNA]</scope>
    <source>
        <strain evidence="2">DSM 106076</strain>
    </source>
</reference>
<keyword evidence="1" id="KW-0812">Transmembrane</keyword>
<feature type="transmembrane region" description="Helical" evidence="1">
    <location>
        <begin position="20"/>
        <end position="39"/>
    </location>
</feature>